<keyword evidence="3" id="KW-1185">Reference proteome</keyword>
<proteinExistence type="predicted"/>
<reference evidence="2" key="3">
    <citation type="submission" date="2020-12" db="UniProtKB">
        <authorList>
            <consortium name="EnsemblPlants"/>
        </authorList>
    </citation>
    <scope>IDENTIFICATION</scope>
</reference>
<dbReference type="Proteomes" id="UP000006727">
    <property type="component" value="Chromosome 5"/>
</dbReference>
<protein>
    <submittedName>
        <fullName evidence="1 2">Uncharacterized protein</fullName>
    </submittedName>
</protein>
<name>A0A2K1KKI1_PHYPA</name>
<dbReference type="InParanoid" id="A0A2K1KKI1"/>
<organism evidence="1">
    <name type="scientific">Physcomitrium patens</name>
    <name type="common">Spreading-leaved earth moss</name>
    <name type="synonym">Physcomitrella patens</name>
    <dbReference type="NCBI Taxonomy" id="3218"/>
    <lineage>
        <taxon>Eukaryota</taxon>
        <taxon>Viridiplantae</taxon>
        <taxon>Streptophyta</taxon>
        <taxon>Embryophyta</taxon>
        <taxon>Bryophyta</taxon>
        <taxon>Bryophytina</taxon>
        <taxon>Bryopsida</taxon>
        <taxon>Funariidae</taxon>
        <taxon>Funariales</taxon>
        <taxon>Funariaceae</taxon>
        <taxon>Physcomitrium</taxon>
    </lineage>
</organism>
<evidence type="ECO:0000313" key="2">
    <source>
        <dbReference type="EnsemblPlants" id="Pp3c5_20970V3.1"/>
    </source>
</evidence>
<dbReference type="AlphaFoldDB" id="A0A2K1KKI1"/>
<dbReference type="PaxDb" id="3218-PP1S218_33V6.1"/>
<reference evidence="1 3" key="2">
    <citation type="journal article" date="2018" name="Plant J.">
        <title>The Physcomitrella patens chromosome-scale assembly reveals moss genome structure and evolution.</title>
        <authorList>
            <person name="Lang D."/>
            <person name="Ullrich K.K."/>
            <person name="Murat F."/>
            <person name="Fuchs J."/>
            <person name="Jenkins J."/>
            <person name="Haas F.B."/>
            <person name="Piednoel M."/>
            <person name="Gundlach H."/>
            <person name="Van Bel M."/>
            <person name="Meyberg R."/>
            <person name="Vives C."/>
            <person name="Morata J."/>
            <person name="Symeonidi A."/>
            <person name="Hiss M."/>
            <person name="Muchero W."/>
            <person name="Kamisugi Y."/>
            <person name="Saleh O."/>
            <person name="Blanc G."/>
            <person name="Decker E.L."/>
            <person name="van Gessel N."/>
            <person name="Grimwood J."/>
            <person name="Hayes R.D."/>
            <person name="Graham S.W."/>
            <person name="Gunter L.E."/>
            <person name="McDaniel S.F."/>
            <person name="Hoernstein S.N.W."/>
            <person name="Larsson A."/>
            <person name="Li F.W."/>
            <person name="Perroud P.F."/>
            <person name="Phillips J."/>
            <person name="Ranjan P."/>
            <person name="Rokshar D.S."/>
            <person name="Rothfels C.J."/>
            <person name="Schneider L."/>
            <person name="Shu S."/>
            <person name="Stevenson D.W."/>
            <person name="Thummler F."/>
            <person name="Tillich M."/>
            <person name="Villarreal Aguilar J.C."/>
            <person name="Widiez T."/>
            <person name="Wong G.K."/>
            <person name="Wymore A."/>
            <person name="Zhang Y."/>
            <person name="Zimmer A.D."/>
            <person name="Quatrano R.S."/>
            <person name="Mayer K.F.X."/>
            <person name="Goodstein D."/>
            <person name="Casacuberta J.M."/>
            <person name="Vandepoele K."/>
            <person name="Reski R."/>
            <person name="Cuming A.C."/>
            <person name="Tuskan G.A."/>
            <person name="Maumus F."/>
            <person name="Salse J."/>
            <person name="Schmutz J."/>
            <person name="Rensing S.A."/>
        </authorList>
    </citation>
    <scope>NUCLEOTIDE SEQUENCE [LARGE SCALE GENOMIC DNA]</scope>
    <source>
        <strain evidence="2 3">cv. Gransden 2004</strain>
    </source>
</reference>
<evidence type="ECO:0000313" key="3">
    <source>
        <dbReference type="Proteomes" id="UP000006727"/>
    </source>
</evidence>
<dbReference type="EMBL" id="ABEU02000005">
    <property type="protein sequence ID" value="PNR54291.1"/>
    <property type="molecule type" value="Genomic_DNA"/>
</dbReference>
<evidence type="ECO:0000313" key="1">
    <source>
        <dbReference type="EMBL" id="PNR54291.1"/>
    </source>
</evidence>
<gene>
    <name evidence="1" type="ORF">PHYPA_007968</name>
</gene>
<reference evidence="1 3" key="1">
    <citation type="journal article" date="2008" name="Science">
        <title>The Physcomitrella genome reveals evolutionary insights into the conquest of land by plants.</title>
        <authorList>
            <person name="Rensing S."/>
            <person name="Lang D."/>
            <person name="Zimmer A."/>
            <person name="Terry A."/>
            <person name="Salamov A."/>
            <person name="Shapiro H."/>
            <person name="Nishiyama T."/>
            <person name="Perroud P.-F."/>
            <person name="Lindquist E."/>
            <person name="Kamisugi Y."/>
            <person name="Tanahashi T."/>
            <person name="Sakakibara K."/>
            <person name="Fujita T."/>
            <person name="Oishi K."/>
            <person name="Shin-I T."/>
            <person name="Kuroki Y."/>
            <person name="Toyoda A."/>
            <person name="Suzuki Y."/>
            <person name="Hashimoto A."/>
            <person name="Yamaguchi K."/>
            <person name="Sugano A."/>
            <person name="Kohara Y."/>
            <person name="Fujiyama A."/>
            <person name="Anterola A."/>
            <person name="Aoki S."/>
            <person name="Ashton N."/>
            <person name="Barbazuk W.B."/>
            <person name="Barker E."/>
            <person name="Bennetzen J."/>
            <person name="Bezanilla M."/>
            <person name="Blankenship R."/>
            <person name="Cho S.H."/>
            <person name="Dutcher S."/>
            <person name="Estelle M."/>
            <person name="Fawcett J.A."/>
            <person name="Gundlach H."/>
            <person name="Hanada K."/>
            <person name="Heyl A."/>
            <person name="Hicks K.A."/>
            <person name="Hugh J."/>
            <person name="Lohr M."/>
            <person name="Mayer K."/>
            <person name="Melkozernov A."/>
            <person name="Murata T."/>
            <person name="Nelson D."/>
            <person name="Pils B."/>
            <person name="Prigge M."/>
            <person name="Reiss B."/>
            <person name="Renner T."/>
            <person name="Rombauts S."/>
            <person name="Rushton P."/>
            <person name="Sanderfoot A."/>
            <person name="Schween G."/>
            <person name="Shiu S.-H."/>
            <person name="Stueber K."/>
            <person name="Theodoulou F.L."/>
            <person name="Tu H."/>
            <person name="Van de Peer Y."/>
            <person name="Verrier P.J."/>
            <person name="Waters E."/>
            <person name="Wood A."/>
            <person name="Yang L."/>
            <person name="Cove D."/>
            <person name="Cuming A."/>
            <person name="Hasebe M."/>
            <person name="Lucas S."/>
            <person name="Mishler D.B."/>
            <person name="Reski R."/>
            <person name="Grigoriev I."/>
            <person name="Quatrano R.S."/>
            <person name="Boore J.L."/>
        </authorList>
    </citation>
    <scope>NUCLEOTIDE SEQUENCE [LARGE SCALE GENOMIC DNA]</scope>
    <source>
        <strain evidence="2 3">cv. Gransden 2004</strain>
    </source>
</reference>
<dbReference type="EnsemblPlants" id="Pp3c5_20970V3.1">
    <property type="protein sequence ID" value="Pp3c5_20970V3.1"/>
    <property type="gene ID" value="Pp3c5_20970"/>
</dbReference>
<sequence>MFGDRPLVFLGSWWASNCSNPRAKWNWYRGEKLGPGKMSSWGNLSWQDSKVADLKGVPCELFSRQPNVSTDYCS</sequence>
<dbReference type="Gramene" id="Pp3c5_20970V3.1">
    <property type="protein sequence ID" value="Pp3c5_20970V3.1"/>
    <property type="gene ID" value="Pp3c5_20970"/>
</dbReference>
<accession>A0A2K1KKI1</accession>